<dbReference type="EMBL" id="LR797815">
    <property type="protein sequence ID" value="CAB4240919.1"/>
    <property type="molecule type" value="Genomic_DNA"/>
</dbReference>
<reference evidence="1" key="1">
    <citation type="submission" date="2020-05" db="EMBL/GenBank/DDBJ databases">
        <authorList>
            <person name="Chiriac C."/>
            <person name="Salcher M."/>
            <person name="Ghai R."/>
            <person name="Kavagutti S V."/>
        </authorList>
    </citation>
    <scope>NUCLEOTIDE SEQUENCE</scope>
</reference>
<accession>A0A6J5T8P1</accession>
<organism evidence="1">
    <name type="scientific">uncultured Caudovirales phage</name>
    <dbReference type="NCBI Taxonomy" id="2100421"/>
    <lineage>
        <taxon>Viruses</taxon>
        <taxon>Duplodnaviria</taxon>
        <taxon>Heunggongvirae</taxon>
        <taxon>Uroviricota</taxon>
        <taxon>Caudoviricetes</taxon>
        <taxon>Peduoviridae</taxon>
        <taxon>Maltschvirus</taxon>
        <taxon>Maltschvirus maltsch</taxon>
    </lineage>
</organism>
<evidence type="ECO:0000313" key="1">
    <source>
        <dbReference type="EMBL" id="CAB4240919.1"/>
    </source>
</evidence>
<proteinExistence type="predicted"/>
<name>A0A6J5T8P1_9CAUD</name>
<sequence>MSSKDLINKFTAGELEPRVIAQVDYDGYRKGARRLRNVITIPQGGVTKRFGTNFIKQIVDNAGAPITDPEQLRLIGYEHVSGTIYYVVIRPQLVGGTTICFDIYAEDTFIMTVNAAPATYTVSMIRDIRWVKSFDIIILLHKQVPPYALRRTSSSTWNINLIPFQFYPTYDFTDQDDPATLPTPNVPYTSSTVTFTPDAMAATMITANMAVYTSNHVGGLFIGNMGVARITAVNAAGTVATVKTLVDFEDTSAIPGDLSTLQETAWNNGGVIGGAPAGPVRGWPGYGAIFQSRLFLGGSPQLPNFVFGSGIKVFYDFDNSMSSPDFGIGLQLNVTGTDILTGIVANKTLVLIGTKGTASTSALMEDPLTPLTAFATVQGSEPSRNMDPVILDNQILYADRDGNTIWSMGLEIPDTGYSIDNISFLSSHLIREPRWGNVFDPAQIDGRYYMLVNGDGTMAIFNSIESQNIHAWTLAETTGSFIDAASINDECKLLVRRKQSTTGLYITGHPEQVYNVDSTFTAFRNVTPTIVDASGTLVFATEGDYLLIGSEIPFNSISVTLGFASINLLPTYQFLNDLGTWETFVPMSDSTNGWSHNGIIAWEHSQVASWTAQTVPLTDLHYDELDVLYWIRVQRTIATPIVTPLIDTLFIDTQDVVYMEDGTFDNYMDCQAFTISDSTGNVSALPWAGQNVFVFANDFPMGTYYVPSTGVFKVTYGGANIGLGNAMITLGLEADPEVITMPIIAILQNGYSVYDPLHVDKVYIDYYQSLAMVFDGQNYPQVVPGMFMTQNIPQPMTGYYKIPPFGGWDPRYAFLLTQSYPAPYTILAVSYTFKVAP</sequence>
<protein>
    <submittedName>
        <fullName evidence="1">Uncharacterized protein</fullName>
    </submittedName>
</protein>
<gene>
    <name evidence="1" type="ORF">UFOVP23_38</name>
</gene>